<reference evidence="1" key="1">
    <citation type="submission" date="2014-11" db="EMBL/GenBank/DDBJ databases">
        <authorList>
            <person name="Amaro Gonzalez C."/>
        </authorList>
    </citation>
    <scope>NUCLEOTIDE SEQUENCE</scope>
</reference>
<dbReference type="AlphaFoldDB" id="A0A0E9T0G1"/>
<evidence type="ECO:0000313" key="1">
    <source>
        <dbReference type="EMBL" id="JAH47104.1"/>
    </source>
</evidence>
<dbReference type="EMBL" id="GBXM01061473">
    <property type="protein sequence ID" value="JAH47104.1"/>
    <property type="molecule type" value="Transcribed_RNA"/>
</dbReference>
<sequence>MMALHFLCFHKCEGTYTFDHFSSKQTFFSRQILF</sequence>
<accession>A0A0E9T0G1</accession>
<organism evidence="1">
    <name type="scientific">Anguilla anguilla</name>
    <name type="common">European freshwater eel</name>
    <name type="synonym">Muraena anguilla</name>
    <dbReference type="NCBI Taxonomy" id="7936"/>
    <lineage>
        <taxon>Eukaryota</taxon>
        <taxon>Metazoa</taxon>
        <taxon>Chordata</taxon>
        <taxon>Craniata</taxon>
        <taxon>Vertebrata</taxon>
        <taxon>Euteleostomi</taxon>
        <taxon>Actinopterygii</taxon>
        <taxon>Neopterygii</taxon>
        <taxon>Teleostei</taxon>
        <taxon>Anguilliformes</taxon>
        <taxon>Anguillidae</taxon>
        <taxon>Anguilla</taxon>
    </lineage>
</organism>
<name>A0A0E9T0G1_ANGAN</name>
<protein>
    <submittedName>
        <fullName evidence="1">Uncharacterized protein</fullName>
    </submittedName>
</protein>
<reference evidence="1" key="2">
    <citation type="journal article" date="2015" name="Fish Shellfish Immunol.">
        <title>Early steps in the European eel (Anguilla anguilla)-Vibrio vulnificus interaction in the gills: Role of the RtxA13 toxin.</title>
        <authorList>
            <person name="Callol A."/>
            <person name="Pajuelo D."/>
            <person name="Ebbesson L."/>
            <person name="Teles M."/>
            <person name="MacKenzie S."/>
            <person name="Amaro C."/>
        </authorList>
    </citation>
    <scope>NUCLEOTIDE SEQUENCE</scope>
</reference>
<proteinExistence type="predicted"/>